<protein>
    <recommendedName>
        <fullName evidence="6">Mid2 domain-containing protein</fullName>
    </recommendedName>
</protein>
<evidence type="ECO:0000256" key="2">
    <source>
        <dbReference type="SAM" id="Phobius"/>
    </source>
</evidence>
<evidence type="ECO:0000256" key="1">
    <source>
        <dbReference type="SAM" id="MobiDB-lite"/>
    </source>
</evidence>
<keyword evidence="5" id="KW-1185">Reference proteome</keyword>
<feature type="signal peptide" evidence="3">
    <location>
        <begin position="1"/>
        <end position="21"/>
    </location>
</feature>
<evidence type="ECO:0000313" key="4">
    <source>
        <dbReference type="EMBL" id="KAA8903644.1"/>
    </source>
</evidence>
<dbReference type="EMBL" id="VXIS01000115">
    <property type="protein sequence ID" value="KAA8903644.1"/>
    <property type="molecule type" value="Genomic_DNA"/>
</dbReference>
<organism evidence="4 5">
    <name type="scientific">Sphaerosporella brunnea</name>
    <dbReference type="NCBI Taxonomy" id="1250544"/>
    <lineage>
        <taxon>Eukaryota</taxon>
        <taxon>Fungi</taxon>
        <taxon>Dikarya</taxon>
        <taxon>Ascomycota</taxon>
        <taxon>Pezizomycotina</taxon>
        <taxon>Pezizomycetes</taxon>
        <taxon>Pezizales</taxon>
        <taxon>Pyronemataceae</taxon>
        <taxon>Sphaerosporella</taxon>
    </lineage>
</organism>
<keyword evidence="2" id="KW-0472">Membrane</keyword>
<evidence type="ECO:0000313" key="5">
    <source>
        <dbReference type="Proteomes" id="UP000326924"/>
    </source>
</evidence>
<dbReference type="InParanoid" id="A0A5J5EUH1"/>
<keyword evidence="3" id="KW-0732">Signal</keyword>
<sequence>MLPAATIWLLHLLATTAVARAEADPMITPGPDLSKRADPGPNPLADDICGTPYMHTETKGSWFLAAWLGCDRWRQECCAPGYTSYAQWVSADSRYGSASDFRVTACPSGFGTGMLAATDMPSGVKGVCCPPNFSPLPSFDGDWSDWGALCTRAMTGNEAIQSSTYPLVLPNPSVQAVQSFGTAPKRFQNRFQAVGYFLDPAATAGTFSATASSSTTGASAGSGGAAVCTGTAAAARDSAAVVGNGNTGVPAGAVAGVAVGSVFAGVALGALGVWLVFRRRGKEQYRQPPWTGSELESKTTASAQVQSPITPTPARVEMAVPGTELEDTSRPGPVQVR</sequence>
<comment type="caution">
    <text evidence="4">The sequence shown here is derived from an EMBL/GenBank/DDBJ whole genome shotgun (WGS) entry which is preliminary data.</text>
</comment>
<accession>A0A5J5EUH1</accession>
<proteinExistence type="predicted"/>
<dbReference type="AlphaFoldDB" id="A0A5J5EUH1"/>
<feature type="chain" id="PRO_5023927532" description="Mid2 domain-containing protein" evidence="3">
    <location>
        <begin position="22"/>
        <end position="337"/>
    </location>
</feature>
<evidence type="ECO:0000256" key="3">
    <source>
        <dbReference type="SAM" id="SignalP"/>
    </source>
</evidence>
<dbReference type="OrthoDB" id="10587928at2759"/>
<feature type="region of interest" description="Disordered" evidence="1">
    <location>
        <begin position="285"/>
        <end position="314"/>
    </location>
</feature>
<reference evidence="4 5" key="1">
    <citation type="submission" date="2019-09" db="EMBL/GenBank/DDBJ databases">
        <title>Draft genome of the ectomycorrhizal ascomycete Sphaerosporella brunnea.</title>
        <authorList>
            <consortium name="DOE Joint Genome Institute"/>
            <person name="Benucci G.M."/>
            <person name="Marozzi G."/>
            <person name="Antonielli L."/>
            <person name="Sanchez S."/>
            <person name="Marco P."/>
            <person name="Wang X."/>
            <person name="Falini L.B."/>
            <person name="Barry K."/>
            <person name="Haridas S."/>
            <person name="Lipzen A."/>
            <person name="Labutti K."/>
            <person name="Grigoriev I.V."/>
            <person name="Murat C."/>
            <person name="Martin F."/>
            <person name="Albertini E."/>
            <person name="Donnini D."/>
            <person name="Bonito G."/>
        </authorList>
    </citation>
    <scope>NUCLEOTIDE SEQUENCE [LARGE SCALE GENOMIC DNA]</scope>
    <source>
        <strain evidence="4 5">Sb_GMNB300</strain>
    </source>
</reference>
<gene>
    <name evidence="4" type="ORF">FN846DRAFT_891054</name>
</gene>
<feature type="compositionally biased region" description="Polar residues" evidence="1">
    <location>
        <begin position="298"/>
        <end position="309"/>
    </location>
</feature>
<name>A0A5J5EUH1_9PEZI</name>
<dbReference type="Proteomes" id="UP000326924">
    <property type="component" value="Unassembled WGS sequence"/>
</dbReference>
<keyword evidence="2" id="KW-1133">Transmembrane helix</keyword>
<evidence type="ECO:0008006" key="6">
    <source>
        <dbReference type="Google" id="ProtNLM"/>
    </source>
</evidence>
<feature type="transmembrane region" description="Helical" evidence="2">
    <location>
        <begin position="253"/>
        <end position="277"/>
    </location>
</feature>
<keyword evidence="2" id="KW-0812">Transmembrane</keyword>